<proteinExistence type="predicted"/>
<gene>
    <name evidence="4" type="ORF">ACFOET_18245</name>
</gene>
<comment type="caution">
    <text evidence="4">The sequence shown here is derived from an EMBL/GenBank/DDBJ whole genome shotgun (WGS) entry which is preliminary data.</text>
</comment>
<dbReference type="InterPro" id="IPR006860">
    <property type="entry name" value="FecR"/>
</dbReference>
<name>A0ABV7JNA2_9SPHI</name>
<dbReference type="Gene3D" id="3.55.50.30">
    <property type="match status" value="1"/>
</dbReference>
<dbReference type="RefSeq" id="WP_379025308.1">
    <property type="nucleotide sequence ID" value="NZ_JBHRTA010000056.1"/>
</dbReference>
<keyword evidence="1" id="KW-0812">Transmembrane</keyword>
<evidence type="ECO:0000256" key="1">
    <source>
        <dbReference type="SAM" id="Phobius"/>
    </source>
</evidence>
<evidence type="ECO:0000259" key="2">
    <source>
        <dbReference type="Pfam" id="PF04773"/>
    </source>
</evidence>
<dbReference type="Pfam" id="PF04773">
    <property type="entry name" value="FecR"/>
    <property type="match status" value="1"/>
</dbReference>
<dbReference type="PIRSF" id="PIRSF018266">
    <property type="entry name" value="FecR"/>
    <property type="match status" value="1"/>
</dbReference>
<dbReference type="EMBL" id="JBHRTA010000056">
    <property type="protein sequence ID" value="MFC3199563.1"/>
    <property type="molecule type" value="Genomic_DNA"/>
</dbReference>
<dbReference type="Pfam" id="PF16344">
    <property type="entry name" value="FecR_C"/>
    <property type="match status" value="1"/>
</dbReference>
<reference evidence="5" key="1">
    <citation type="journal article" date="2019" name="Int. J. Syst. Evol. Microbiol.">
        <title>The Global Catalogue of Microorganisms (GCM) 10K type strain sequencing project: providing services to taxonomists for standard genome sequencing and annotation.</title>
        <authorList>
            <consortium name="The Broad Institute Genomics Platform"/>
            <consortium name="The Broad Institute Genome Sequencing Center for Infectious Disease"/>
            <person name="Wu L."/>
            <person name="Ma J."/>
        </authorList>
    </citation>
    <scope>NUCLEOTIDE SEQUENCE [LARGE SCALE GENOMIC DNA]</scope>
    <source>
        <strain evidence="5">KCTC 52416</strain>
    </source>
</reference>
<protein>
    <submittedName>
        <fullName evidence="4">FecR family protein</fullName>
    </submittedName>
</protein>
<evidence type="ECO:0000313" key="4">
    <source>
        <dbReference type="EMBL" id="MFC3199563.1"/>
    </source>
</evidence>
<sequence length="326" mass="36509">MTKQAISDLLERYLAGRCSREEQEWIDQWFDQQEPVTTALTESDADRLADEILAAINERTVAAARRSDMRMGRKAWWRGVAAAIVLLAGAGYLLVSQRESAPAQEQLPVRSAFTLHTAPGQRARLTLPDSSVIWLNGRSAIRYDKVFDGAIREVFLDSGEAFFEVQPDPDRPFVVHAGEVDTRVLGTSFNVEVANHRNEYQLTVATGKVSVGTAEELHVPATVLEAGQQLVYNRNAGSHDVRTVDPADFSAWTRKVLVFHHAPWPEVAARLSAWYGVDVQLQLRRGAQETFTARFEDPSLAAVLNALQKINKFHYTINRKEVRITD</sequence>
<feature type="domain" description="Protein FecR C-terminal" evidence="3">
    <location>
        <begin position="257"/>
        <end position="324"/>
    </location>
</feature>
<dbReference type="InterPro" id="IPR012373">
    <property type="entry name" value="Ferrdict_sens_TM"/>
</dbReference>
<dbReference type="Gene3D" id="2.60.120.1440">
    <property type="match status" value="1"/>
</dbReference>
<dbReference type="PANTHER" id="PTHR30273:SF2">
    <property type="entry name" value="PROTEIN FECR"/>
    <property type="match status" value="1"/>
</dbReference>
<dbReference type="InterPro" id="IPR032508">
    <property type="entry name" value="FecR_C"/>
</dbReference>
<dbReference type="PANTHER" id="PTHR30273">
    <property type="entry name" value="PERIPLASMIC SIGNAL SENSOR AND SIGMA FACTOR ACTIVATOR FECR-RELATED"/>
    <property type="match status" value="1"/>
</dbReference>
<evidence type="ECO:0000259" key="3">
    <source>
        <dbReference type="Pfam" id="PF16344"/>
    </source>
</evidence>
<keyword evidence="1" id="KW-0472">Membrane</keyword>
<keyword evidence="5" id="KW-1185">Reference proteome</keyword>
<dbReference type="Proteomes" id="UP001595526">
    <property type="component" value="Unassembled WGS sequence"/>
</dbReference>
<feature type="domain" description="FecR protein" evidence="2">
    <location>
        <begin position="114"/>
        <end position="209"/>
    </location>
</feature>
<organism evidence="4 5">
    <name type="scientific">Parapedobacter deserti</name>
    <dbReference type="NCBI Taxonomy" id="1912957"/>
    <lineage>
        <taxon>Bacteria</taxon>
        <taxon>Pseudomonadati</taxon>
        <taxon>Bacteroidota</taxon>
        <taxon>Sphingobacteriia</taxon>
        <taxon>Sphingobacteriales</taxon>
        <taxon>Sphingobacteriaceae</taxon>
        <taxon>Parapedobacter</taxon>
    </lineage>
</organism>
<feature type="transmembrane region" description="Helical" evidence="1">
    <location>
        <begin position="75"/>
        <end position="95"/>
    </location>
</feature>
<accession>A0ABV7JNA2</accession>
<evidence type="ECO:0000313" key="5">
    <source>
        <dbReference type="Proteomes" id="UP001595526"/>
    </source>
</evidence>
<keyword evidence="1" id="KW-1133">Transmembrane helix</keyword>